<organism evidence="1">
    <name type="scientific">marine sediment metagenome</name>
    <dbReference type="NCBI Taxonomy" id="412755"/>
    <lineage>
        <taxon>unclassified sequences</taxon>
        <taxon>metagenomes</taxon>
        <taxon>ecological metagenomes</taxon>
    </lineage>
</organism>
<evidence type="ECO:0000313" key="1">
    <source>
        <dbReference type="EMBL" id="KKM04202.1"/>
    </source>
</evidence>
<comment type="caution">
    <text evidence="1">The sequence shown here is derived from an EMBL/GenBank/DDBJ whole genome shotgun (WGS) entry which is preliminary data.</text>
</comment>
<name>A0A0F9HLZ7_9ZZZZ</name>
<dbReference type="EMBL" id="LAZR01016508">
    <property type="protein sequence ID" value="KKM04202.1"/>
    <property type="molecule type" value="Genomic_DNA"/>
</dbReference>
<sequence>MSEKELEKRYESPKALETWIMRHVGKVGACGSAACYSCTPGPHCDCHTDAVWNAIEVKSD</sequence>
<gene>
    <name evidence="1" type="ORF">LCGC14_1766570</name>
</gene>
<reference evidence="1" key="1">
    <citation type="journal article" date="2015" name="Nature">
        <title>Complex archaea that bridge the gap between prokaryotes and eukaryotes.</title>
        <authorList>
            <person name="Spang A."/>
            <person name="Saw J.H."/>
            <person name="Jorgensen S.L."/>
            <person name="Zaremba-Niedzwiedzka K."/>
            <person name="Martijn J."/>
            <person name="Lind A.E."/>
            <person name="van Eijk R."/>
            <person name="Schleper C."/>
            <person name="Guy L."/>
            <person name="Ettema T.J."/>
        </authorList>
    </citation>
    <scope>NUCLEOTIDE SEQUENCE</scope>
</reference>
<dbReference type="AlphaFoldDB" id="A0A0F9HLZ7"/>
<protein>
    <submittedName>
        <fullName evidence="1">Uncharacterized protein</fullName>
    </submittedName>
</protein>
<accession>A0A0F9HLZ7</accession>
<proteinExistence type="predicted"/>